<feature type="chain" id="PRO_5032943905" description="Protein sleepless" evidence="4">
    <location>
        <begin position="20"/>
        <end position="137"/>
    </location>
</feature>
<keyword evidence="2" id="KW-0325">Glycoprotein</keyword>
<keyword evidence="1 4" id="KW-0732">Signal</keyword>
<dbReference type="Pfam" id="PF17064">
    <property type="entry name" value="QVR"/>
    <property type="match status" value="1"/>
</dbReference>
<reference evidence="5" key="1">
    <citation type="submission" date="2021-02" db="EMBL/GenBank/DDBJ databases">
        <authorList>
            <person name="Nowell W R."/>
        </authorList>
    </citation>
    <scope>NUCLEOTIDE SEQUENCE</scope>
</reference>
<evidence type="ECO:0000256" key="3">
    <source>
        <dbReference type="SAM" id="MobiDB-lite"/>
    </source>
</evidence>
<name>A0A814F7D3_9BILA</name>
<gene>
    <name evidence="5" type="ORF">IZO911_LOCUS16466</name>
</gene>
<dbReference type="InterPro" id="IPR031424">
    <property type="entry name" value="QVR-like"/>
</dbReference>
<sequence length="137" mass="14796">MQSIFILLLTLGCIGIVSTYQCYQCDGDIKGDCNDPFNATGSITDNDKREAPPGAACMKTKRESTGGSTAERRINSNGLYYCIGGQNGCKKYNRDGITATVCCCTSDLCNGVSAVQQKPLIVSLIMSTLAMFSYRWC</sequence>
<dbReference type="EMBL" id="CAJNOE010000148">
    <property type="protein sequence ID" value="CAF0978992.1"/>
    <property type="molecule type" value="Genomic_DNA"/>
</dbReference>
<accession>A0A814F7D3</accession>
<dbReference type="GO" id="GO:0032222">
    <property type="term" value="P:regulation of synaptic transmission, cholinergic"/>
    <property type="evidence" value="ECO:0007669"/>
    <property type="project" value="InterPro"/>
</dbReference>
<comment type="caution">
    <text evidence="5">The sequence shown here is derived from an EMBL/GenBank/DDBJ whole genome shotgun (WGS) entry which is preliminary data.</text>
</comment>
<feature type="signal peptide" evidence="4">
    <location>
        <begin position="1"/>
        <end position="19"/>
    </location>
</feature>
<organism evidence="5 6">
    <name type="scientific">Adineta steineri</name>
    <dbReference type="NCBI Taxonomy" id="433720"/>
    <lineage>
        <taxon>Eukaryota</taxon>
        <taxon>Metazoa</taxon>
        <taxon>Spiralia</taxon>
        <taxon>Gnathifera</taxon>
        <taxon>Rotifera</taxon>
        <taxon>Eurotatoria</taxon>
        <taxon>Bdelloidea</taxon>
        <taxon>Adinetida</taxon>
        <taxon>Adinetidae</taxon>
        <taxon>Adineta</taxon>
    </lineage>
</organism>
<evidence type="ECO:0000313" key="5">
    <source>
        <dbReference type="EMBL" id="CAF0978992.1"/>
    </source>
</evidence>
<evidence type="ECO:0000256" key="2">
    <source>
        <dbReference type="ARBA" id="ARBA00023180"/>
    </source>
</evidence>
<dbReference type="PANTHER" id="PTHR33562">
    <property type="entry name" value="ATILLA, ISOFORM B-RELATED-RELATED"/>
    <property type="match status" value="1"/>
</dbReference>
<evidence type="ECO:0000256" key="1">
    <source>
        <dbReference type="ARBA" id="ARBA00022729"/>
    </source>
</evidence>
<evidence type="ECO:0000256" key="4">
    <source>
        <dbReference type="SAM" id="SignalP"/>
    </source>
</evidence>
<dbReference type="AlphaFoldDB" id="A0A814F7D3"/>
<feature type="compositionally biased region" description="Basic and acidic residues" evidence="3">
    <location>
        <begin position="60"/>
        <end position="69"/>
    </location>
</feature>
<protein>
    <recommendedName>
        <fullName evidence="7">Protein sleepless</fullName>
    </recommendedName>
</protein>
<dbReference type="Proteomes" id="UP000663860">
    <property type="component" value="Unassembled WGS sequence"/>
</dbReference>
<proteinExistence type="predicted"/>
<feature type="region of interest" description="Disordered" evidence="3">
    <location>
        <begin position="44"/>
        <end position="69"/>
    </location>
</feature>
<dbReference type="GO" id="GO:0030431">
    <property type="term" value="P:sleep"/>
    <property type="evidence" value="ECO:0007669"/>
    <property type="project" value="InterPro"/>
</dbReference>
<evidence type="ECO:0000313" key="6">
    <source>
        <dbReference type="Proteomes" id="UP000663860"/>
    </source>
</evidence>
<dbReference type="InterPro" id="IPR050975">
    <property type="entry name" value="Sleep_regulator"/>
</dbReference>
<evidence type="ECO:0008006" key="7">
    <source>
        <dbReference type="Google" id="ProtNLM"/>
    </source>
</evidence>